<dbReference type="HOGENOM" id="CLU_1951522_0_0_1"/>
<name>T1K947_TETUR</name>
<reference evidence="3" key="1">
    <citation type="submission" date="2011-08" db="EMBL/GenBank/DDBJ databases">
        <authorList>
            <person name="Rombauts S."/>
        </authorList>
    </citation>
    <scope>NUCLEOTIDE SEQUENCE</scope>
    <source>
        <strain evidence="3">London</strain>
    </source>
</reference>
<accession>T1K947</accession>
<reference evidence="2" key="2">
    <citation type="submission" date="2015-06" db="UniProtKB">
        <authorList>
            <consortium name="EnsemblMetazoa"/>
        </authorList>
    </citation>
    <scope>IDENTIFICATION</scope>
</reference>
<protein>
    <recommendedName>
        <fullName evidence="4">C2H2-type domain-containing protein</fullName>
    </recommendedName>
</protein>
<organism evidence="2 3">
    <name type="scientific">Tetranychus urticae</name>
    <name type="common">Two-spotted spider mite</name>
    <dbReference type="NCBI Taxonomy" id="32264"/>
    <lineage>
        <taxon>Eukaryota</taxon>
        <taxon>Metazoa</taxon>
        <taxon>Ecdysozoa</taxon>
        <taxon>Arthropoda</taxon>
        <taxon>Chelicerata</taxon>
        <taxon>Arachnida</taxon>
        <taxon>Acari</taxon>
        <taxon>Acariformes</taxon>
        <taxon>Trombidiformes</taxon>
        <taxon>Prostigmata</taxon>
        <taxon>Eleutherengona</taxon>
        <taxon>Raphignathae</taxon>
        <taxon>Tetranychoidea</taxon>
        <taxon>Tetranychidae</taxon>
        <taxon>Tetranychus</taxon>
    </lineage>
</organism>
<dbReference type="EnsemblMetazoa" id="tetur07g03660.1">
    <property type="protein sequence ID" value="tetur07g03660.1"/>
    <property type="gene ID" value="tetur07g03660"/>
</dbReference>
<sequence>MFEFQQQATTDSLNQKNDQQPISTSELNSKKEEEIVIEKTIPQQETNEPLNQQNNAGGVKILYQCPYCSYKSPKKRIITVHMNPRNVKGKVKAPHCWQRRRHDPPTSDGKWWNSRRKVIEIEINQENTL</sequence>
<evidence type="ECO:0008006" key="4">
    <source>
        <dbReference type="Google" id="ProtNLM"/>
    </source>
</evidence>
<feature type="region of interest" description="Disordered" evidence="1">
    <location>
        <begin position="1"/>
        <end position="34"/>
    </location>
</feature>
<dbReference type="AlphaFoldDB" id="T1K947"/>
<feature type="compositionally biased region" description="Basic residues" evidence="1">
    <location>
        <begin position="89"/>
        <end position="102"/>
    </location>
</feature>
<evidence type="ECO:0000313" key="3">
    <source>
        <dbReference type="Proteomes" id="UP000015104"/>
    </source>
</evidence>
<feature type="region of interest" description="Disordered" evidence="1">
    <location>
        <begin position="89"/>
        <end position="109"/>
    </location>
</feature>
<keyword evidence="3" id="KW-1185">Reference proteome</keyword>
<dbReference type="Proteomes" id="UP000015104">
    <property type="component" value="Unassembled WGS sequence"/>
</dbReference>
<proteinExistence type="predicted"/>
<evidence type="ECO:0000256" key="1">
    <source>
        <dbReference type="SAM" id="MobiDB-lite"/>
    </source>
</evidence>
<feature type="compositionally biased region" description="Polar residues" evidence="1">
    <location>
        <begin position="1"/>
        <end position="27"/>
    </location>
</feature>
<evidence type="ECO:0000313" key="2">
    <source>
        <dbReference type="EnsemblMetazoa" id="tetur07g03660.1"/>
    </source>
</evidence>
<dbReference type="EMBL" id="CAEY01001888">
    <property type="status" value="NOT_ANNOTATED_CDS"/>
    <property type="molecule type" value="Genomic_DNA"/>
</dbReference>